<keyword evidence="2" id="KW-1185">Reference proteome</keyword>
<protein>
    <submittedName>
        <fullName evidence="1">Uncharacterized protein</fullName>
    </submittedName>
</protein>
<gene>
    <name evidence="1" type="ORF">N7469_009816</name>
</gene>
<evidence type="ECO:0000313" key="2">
    <source>
        <dbReference type="Proteomes" id="UP001147733"/>
    </source>
</evidence>
<reference evidence="1" key="1">
    <citation type="submission" date="2022-11" db="EMBL/GenBank/DDBJ databases">
        <authorList>
            <person name="Petersen C."/>
        </authorList>
    </citation>
    <scope>NUCLEOTIDE SEQUENCE</scope>
    <source>
        <strain evidence="1">IBT 23319</strain>
    </source>
</reference>
<dbReference type="Proteomes" id="UP001147733">
    <property type="component" value="Unassembled WGS sequence"/>
</dbReference>
<accession>A0A9W9NLH5</accession>
<dbReference type="GeneID" id="81387888"/>
<dbReference type="EMBL" id="JAPQKT010000009">
    <property type="protein sequence ID" value="KAJ5220929.1"/>
    <property type="molecule type" value="Genomic_DNA"/>
</dbReference>
<evidence type="ECO:0000313" key="1">
    <source>
        <dbReference type="EMBL" id="KAJ5220929.1"/>
    </source>
</evidence>
<sequence length="297" mass="33434">MPQVRIDRDDASISSAASFSTAYDLPAGPPRPLRRRNTVTTLKRWASKRVSRPLSNNTNVNELSEKNLIVLDQATQFSEAKSDALVQDRSISGKMAVRNSFVKGSEFLHRVSGTGPSLHPIQLEKDPYLMPEYDVFCHQFTLSGTPQMKKEFDISMEAERGEQATNACSYLANQNHIPTTSHLAEESGSLCGNFDYQPEIIHAPSVESKEKDLVLNDPSFVSSRHNILPTLYDKSQSEEKVASFSTNQDIQPQPPSQVMTPLIYMEMQRATRERRLSRQRSIFQPLRSLFSNTPADK</sequence>
<dbReference type="AlphaFoldDB" id="A0A9W9NLH5"/>
<dbReference type="OrthoDB" id="4360435at2759"/>
<dbReference type="RefSeq" id="XP_056495852.1">
    <property type="nucleotide sequence ID" value="XM_056648721.1"/>
</dbReference>
<reference evidence="1" key="2">
    <citation type="journal article" date="2023" name="IMA Fungus">
        <title>Comparative genomic study of the Penicillium genus elucidates a diverse pangenome and 15 lateral gene transfer events.</title>
        <authorList>
            <person name="Petersen C."/>
            <person name="Sorensen T."/>
            <person name="Nielsen M.R."/>
            <person name="Sondergaard T.E."/>
            <person name="Sorensen J.L."/>
            <person name="Fitzpatrick D.A."/>
            <person name="Frisvad J.C."/>
            <person name="Nielsen K.L."/>
        </authorList>
    </citation>
    <scope>NUCLEOTIDE SEQUENCE</scope>
    <source>
        <strain evidence="1">IBT 23319</strain>
    </source>
</reference>
<organism evidence="1 2">
    <name type="scientific">Penicillium citrinum</name>
    <dbReference type="NCBI Taxonomy" id="5077"/>
    <lineage>
        <taxon>Eukaryota</taxon>
        <taxon>Fungi</taxon>
        <taxon>Dikarya</taxon>
        <taxon>Ascomycota</taxon>
        <taxon>Pezizomycotina</taxon>
        <taxon>Eurotiomycetes</taxon>
        <taxon>Eurotiomycetidae</taxon>
        <taxon>Eurotiales</taxon>
        <taxon>Aspergillaceae</taxon>
        <taxon>Penicillium</taxon>
    </lineage>
</organism>
<comment type="caution">
    <text evidence="1">The sequence shown here is derived from an EMBL/GenBank/DDBJ whole genome shotgun (WGS) entry which is preliminary data.</text>
</comment>
<name>A0A9W9NLH5_PENCI</name>
<proteinExistence type="predicted"/>